<dbReference type="InterPro" id="IPR005818">
    <property type="entry name" value="Histone_H1/H5_H15"/>
</dbReference>
<accession>A0A8C0AJN5</accession>
<keyword evidence="2" id="KW-0238">DNA-binding</keyword>
<evidence type="ECO:0000313" key="12">
    <source>
        <dbReference type="Proteomes" id="UP000694520"/>
    </source>
</evidence>
<dbReference type="Gene3D" id="1.10.10.10">
    <property type="entry name" value="Winged helix-like DNA-binding domain superfamily/Winged helix DNA-binding domain"/>
    <property type="match status" value="1"/>
</dbReference>
<dbReference type="GO" id="GO:0003677">
    <property type="term" value="F:DNA binding"/>
    <property type="evidence" value="ECO:0007669"/>
    <property type="project" value="UniProtKB-KW"/>
</dbReference>
<dbReference type="GO" id="GO:0030527">
    <property type="term" value="F:structural constituent of chromatin"/>
    <property type="evidence" value="ECO:0007669"/>
    <property type="project" value="UniProtKB-ARBA"/>
</dbReference>
<reference evidence="11" key="3">
    <citation type="submission" date="2025-09" db="UniProtKB">
        <authorList>
            <consortium name="Ensembl"/>
        </authorList>
    </citation>
    <scope>IDENTIFICATION</scope>
</reference>
<protein>
    <recommendedName>
        <fullName evidence="5">Histone H1.8</fullName>
    </recommendedName>
    <alternativeName>
        <fullName evidence="8">Histone H1oo</fullName>
    </alternativeName>
    <alternativeName>
        <fullName evidence="6">Oocyte-specific histone H1</fullName>
    </alternativeName>
    <alternativeName>
        <fullName evidence="7">Oocyte-specific linker histone H1</fullName>
    </alternativeName>
</protein>
<dbReference type="FunFam" id="1.10.10.10:FF:000393">
    <property type="entry name" value="Oocyte-specific H1 histone"/>
    <property type="match status" value="1"/>
</dbReference>
<evidence type="ECO:0000256" key="2">
    <source>
        <dbReference type="ARBA" id="ARBA00023125"/>
    </source>
</evidence>
<keyword evidence="3" id="KW-0539">Nucleus</keyword>
<comment type="function">
    <text evidence="4">May play a key role in the control of gene expression during oogenesis and early embryogenesis, presumably through the perturbation of chromatin structure. Essential for meiotic maturation of germinal vesicle-stage oocytes. The somatic type linker histone H1c is rapidly replaced by H1oo in a donor nucleus transplanted into an oocyte. The greater mobility of H1oo as compared to H1c may contribute to this rapid replacement and increased instability of the embryonic chromatin structure. The rapid replacement of H1c with H1oo may play an important role in nuclear remodeling.</text>
</comment>
<dbReference type="Proteomes" id="UP000694520">
    <property type="component" value="Chromosome 22"/>
</dbReference>
<name>A0A8C0AJN5_BOSMU</name>
<dbReference type="GO" id="GO:0005634">
    <property type="term" value="C:nucleus"/>
    <property type="evidence" value="ECO:0007669"/>
    <property type="project" value="UniProtKB-ARBA"/>
</dbReference>
<feature type="compositionally biased region" description="Low complexity" evidence="9">
    <location>
        <begin position="1"/>
        <end position="32"/>
    </location>
</feature>
<dbReference type="CDD" id="cd00073">
    <property type="entry name" value="H15"/>
    <property type="match status" value="1"/>
</dbReference>
<dbReference type="Ensembl" id="ENSBGRT00000045049.1">
    <property type="protein sequence ID" value="ENSBGRP00000038855.1"/>
    <property type="gene ID" value="ENSBGRG00000024409.1"/>
</dbReference>
<keyword evidence="1" id="KW-0158">Chromosome</keyword>
<dbReference type="InterPro" id="IPR036388">
    <property type="entry name" value="WH-like_DNA-bd_sf"/>
</dbReference>
<feature type="region of interest" description="Disordered" evidence="9">
    <location>
        <begin position="122"/>
        <end position="262"/>
    </location>
</feature>
<keyword evidence="12" id="KW-1185">Reference proteome</keyword>
<evidence type="ECO:0000256" key="8">
    <source>
        <dbReference type="ARBA" id="ARBA00080360"/>
    </source>
</evidence>
<evidence type="ECO:0000256" key="1">
    <source>
        <dbReference type="ARBA" id="ARBA00022454"/>
    </source>
</evidence>
<feature type="compositionally biased region" description="Basic residues" evidence="9">
    <location>
        <begin position="132"/>
        <end position="142"/>
    </location>
</feature>
<evidence type="ECO:0000256" key="4">
    <source>
        <dbReference type="ARBA" id="ARBA00056213"/>
    </source>
</evidence>
<evidence type="ECO:0000256" key="9">
    <source>
        <dbReference type="SAM" id="MobiDB-lite"/>
    </source>
</evidence>
<dbReference type="GO" id="GO:0006334">
    <property type="term" value="P:nucleosome assembly"/>
    <property type="evidence" value="ECO:0007669"/>
    <property type="project" value="InterPro"/>
</dbReference>
<evidence type="ECO:0000259" key="10">
    <source>
        <dbReference type="PROSITE" id="PS51504"/>
    </source>
</evidence>
<sequence length="430" mass="47307">MAPGSIASSDTSSSTSSSSTSSASSASAEGSSRPLGSEKPGLARGAVRAPRRHPPVLRMVLEALQAGERRRGTSVAAIKVYILQKYPTVDALRLNHLLKQALATGLHRGLLIRPVNSKAKGATGSFKLVPKDKRKIPPRKTAPRMPGQAEGKDPKKPSESKKDPANTVEVKKGSRKPREERAAPSKPGAAKKAPKKGTQTKDPEPRLGEAKKSSRRPDKAAQAPPSASGPGGSRKSKKEGAAKQIPRPTGKHSLEVRVQNPRSPRVRMVLPWPKRRWGARSLKRLLGRGPKPRPLFLPRVLGPRRSLDHWLGRLRPLRARESLASPPSLQCPKRPARRQKPRARGKVERCRFYFYSPRNYHSVYFTRTYLSIKLFPTHGCERRLRSKVWPSRACTQMDRMEAPPWEMQTATGMQRHAGACGGAGEVLRPT</sequence>
<dbReference type="SMART" id="SM00526">
    <property type="entry name" value="H15"/>
    <property type="match status" value="1"/>
</dbReference>
<feature type="domain" description="H15" evidence="10">
    <location>
        <begin position="52"/>
        <end position="130"/>
    </location>
</feature>
<dbReference type="AlphaFoldDB" id="A0A8C0AJN5"/>
<dbReference type="InterPro" id="IPR036390">
    <property type="entry name" value="WH_DNA-bd_sf"/>
</dbReference>
<dbReference type="Pfam" id="PF00538">
    <property type="entry name" value="Linker_histone"/>
    <property type="match status" value="1"/>
</dbReference>
<dbReference type="SUPFAM" id="SSF46785">
    <property type="entry name" value="Winged helix' DNA-binding domain"/>
    <property type="match status" value="1"/>
</dbReference>
<feature type="region of interest" description="Disordered" evidence="9">
    <location>
        <begin position="1"/>
        <end position="50"/>
    </location>
</feature>
<dbReference type="PROSITE" id="PS51504">
    <property type="entry name" value="H15"/>
    <property type="match status" value="1"/>
</dbReference>
<evidence type="ECO:0000256" key="6">
    <source>
        <dbReference type="ARBA" id="ARBA00078404"/>
    </source>
</evidence>
<feature type="region of interest" description="Disordered" evidence="9">
    <location>
        <begin position="322"/>
        <end position="342"/>
    </location>
</feature>
<evidence type="ECO:0000256" key="3">
    <source>
        <dbReference type="ARBA" id="ARBA00023242"/>
    </source>
</evidence>
<evidence type="ECO:0000256" key="5">
    <source>
        <dbReference type="ARBA" id="ARBA00073462"/>
    </source>
</evidence>
<organism evidence="11 12">
    <name type="scientific">Bos mutus grunniens</name>
    <name type="common">Wild yak</name>
    <name type="synonym">Bos grunniens</name>
    <dbReference type="NCBI Taxonomy" id="30521"/>
    <lineage>
        <taxon>Eukaryota</taxon>
        <taxon>Metazoa</taxon>
        <taxon>Chordata</taxon>
        <taxon>Craniata</taxon>
        <taxon>Vertebrata</taxon>
        <taxon>Euteleostomi</taxon>
        <taxon>Mammalia</taxon>
        <taxon>Eutheria</taxon>
        <taxon>Laurasiatheria</taxon>
        <taxon>Artiodactyla</taxon>
        <taxon>Ruminantia</taxon>
        <taxon>Pecora</taxon>
        <taxon>Bovidae</taxon>
        <taxon>Bovinae</taxon>
        <taxon>Bos</taxon>
    </lineage>
</organism>
<dbReference type="GeneTree" id="ENSGT00940000160900"/>
<evidence type="ECO:0000256" key="7">
    <source>
        <dbReference type="ARBA" id="ARBA00078520"/>
    </source>
</evidence>
<reference evidence="11" key="1">
    <citation type="submission" date="2019-05" db="EMBL/GenBank/DDBJ databases">
        <authorList>
            <person name="Zhang S."/>
            <person name="Liu J."/>
        </authorList>
    </citation>
    <scope>NUCLEOTIDE SEQUENCE [LARGE SCALE GENOMIC DNA]</scope>
</reference>
<reference evidence="11" key="2">
    <citation type="submission" date="2025-08" db="UniProtKB">
        <authorList>
            <consortium name="Ensembl"/>
        </authorList>
    </citation>
    <scope>IDENTIFICATION</scope>
</reference>
<feature type="compositionally biased region" description="Basic and acidic residues" evidence="9">
    <location>
        <begin position="150"/>
        <end position="183"/>
    </location>
</feature>
<feature type="compositionally biased region" description="Basic and acidic residues" evidence="9">
    <location>
        <begin position="199"/>
        <end position="219"/>
    </location>
</feature>
<dbReference type="GO" id="GO:0000786">
    <property type="term" value="C:nucleosome"/>
    <property type="evidence" value="ECO:0007669"/>
    <property type="project" value="InterPro"/>
</dbReference>
<evidence type="ECO:0000313" key="11">
    <source>
        <dbReference type="Ensembl" id="ENSBGRP00000038855.1"/>
    </source>
</evidence>
<proteinExistence type="predicted"/>